<reference evidence="9 10" key="1">
    <citation type="submission" date="2024-03" db="EMBL/GenBank/DDBJ databases">
        <title>YIM 134122 draft genome.</title>
        <authorList>
            <person name="Zuo S."/>
            <person name="Xiong L."/>
        </authorList>
    </citation>
    <scope>NUCLEOTIDE SEQUENCE [LARGE SCALE GENOMIC DNA]</scope>
    <source>
        <strain evidence="9 10">YIM 134122</strain>
    </source>
</reference>
<evidence type="ECO:0000259" key="8">
    <source>
        <dbReference type="Pfam" id="PF01757"/>
    </source>
</evidence>
<dbReference type="Proteomes" id="UP001425155">
    <property type="component" value="Unassembled WGS sequence"/>
</dbReference>
<evidence type="ECO:0000256" key="4">
    <source>
        <dbReference type="ARBA" id="ARBA00022692"/>
    </source>
</evidence>
<evidence type="ECO:0000256" key="6">
    <source>
        <dbReference type="ARBA" id="ARBA00023136"/>
    </source>
</evidence>
<feature type="transmembrane region" description="Helical" evidence="7">
    <location>
        <begin position="235"/>
        <end position="258"/>
    </location>
</feature>
<name>A0ABU9W7J7_9MICO</name>
<evidence type="ECO:0000313" key="10">
    <source>
        <dbReference type="Proteomes" id="UP001425155"/>
    </source>
</evidence>
<feature type="transmembrane region" description="Helical" evidence="7">
    <location>
        <begin position="60"/>
        <end position="78"/>
    </location>
</feature>
<gene>
    <name evidence="9" type="ORF">WJX64_15620</name>
</gene>
<evidence type="ECO:0000256" key="1">
    <source>
        <dbReference type="ARBA" id="ARBA00004651"/>
    </source>
</evidence>
<dbReference type="EMBL" id="JBCLVG010000003">
    <property type="protein sequence ID" value="MEN1947987.1"/>
    <property type="molecule type" value="Genomic_DNA"/>
</dbReference>
<organism evidence="9 10">
    <name type="scientific">Leifsonia stereocauli</name>
    <dbReference type="NCBI Taxonomy" id="3134136"/>
    <lineage>
        <taxon>Bacteria</taxon>
        <taxon>Bacillati</taxon>
        <taxon>Actinomycetota</taxon>
        <taxon>Actinomycetes</taxon>
        <taxon>Micrococcales</taxon>
        <taxon>Microbacteriaceae</taxon>
        <taxon>Leifsonia</taxon>
    </lineage>
</organism>
<feature type="transmembrane region" description="Helical" evidence="7">
    <location>
        <begin position="305"/>
        <end position="323"/>
    </location>
</feature>
<keyword evidence="9" id="KW-0808">Transferase</keyword>
<comment type="similarity">
    <text evidence="2">Belongs to the acyltransferase 3 family.</text>
</comment>
<dbReference type="Pfam" id="PF01757">
    <property type="entry name" value="Acyl_transf_3"/>
    <property type="match status" value="1"/>
</dbReference>
<protein>
    <submittedName>
        <fullName evidence="9">Acyltransferase family protein</fullName>
    </submittedName>
</protein>
<keyword evidence="10" id="KW-1185">Reference proteome</keyword>
<feature type="transmembrane region" description="Helical" evidence="7">
    <location>
        <begin position="129"/>
        <end position="151"/>
    </location>
</feature>
<evidence type="ECO:0000256" key="3">
    <source>
        <dbReference type="ARBA" id="ARBA00022475"/>
    </source>
</evidence>
<keyword evidence="4 7" id="KW-0812">Transmembrane</keyword>
<evidence type="ECO:0000256" key="5">
    <source>
        <dbReference type="ARBA" id="ARBA00022989"/>
    </source>
</evidence>
<keyword evidence="6 7" id="KW-0472">Membrane</keyword>
<feature type="transmembrane region" description="Helical" evidence="7">
    <location>
        <begin position="209"/>
        <end position="229"/>
    </location>
</feature>
<feature type="domain" description="Acyltransferase 3" evidence="8">
    <location>
        <begin position="19"/>
        <end position="318"/>
    </location>
</feature>
<keyword evidence="5 7" id="KW-1133">Transmembrane helix</keyword>
<feature type="transmembrane region" description="Helical" evidence="7">
    <location>
        <begin position="90"/>
        <end position="109"/>
    </location>
</feature>
<evidence type="ECO:0000256" key="2">
    <source>
        <dbReference type="ARBA" id="ARBA00007400"/>
    </source>
</evidence>
<dbReference type="PANTHER" id="PTHR40074">
    <property type="entry name" value="O-ACETYLTRANSFERASE WECH"/>
    <property type="match status" value="1"/>
</dbReference>
<comment type="subcellular location">
    <subcellularLocation>
        <location evidence="1">Cell membrane</location>
        <topology evidence="1">Multi-pass membrane protein</topology>
    </subcellularLocation>
</comment>
<keyword evidence="3" id="KW-1003">Cell membrane</keyword>
<accession>A0ABU9W7J7</accession>
<sequence>MSDSTASAPATATASGRLAWIDTAKGIAITLVVLFHSTLYLGLAGAVGPLTVLNPLLDTFRMPLFFFMSGVLGARAVALPYRGLFQRRLVLLLWLYVVWVIAQQLYMQAMPPISPGAAPDSWWHLIDFLVIPNPNLWFIYALPIFFTVAWLTRRLPPVIPLAVAALVAVGFGTGFLHTGTAWDKMGRYFVFFLLALLIGDWVRSVAPRATWWHALAVTAVYAVTVAAAVKFQLLHVPFVLLGLGILAVVVGIAVSVVLARWRGFGILARLGSRTLPIYLVHTFPMIAVAAVIVATGVVIPSVVAAVVPILLCAASIAIALAVYTPLRDVPGIFTVPVASWATSSTTPARRQPDAVR</sequence>
<feature type="transmembrane region" description="Helical" evidence="7">
    <location>
        <begin position="158"/>
        <end position="179"/>
    </location>
</feature>
<evidence type="ECO:0000313" key="9">
    <source>
        <dbReference type="EMBL" id="MEN1947987.1"/>
    </source>
</evidence>
<evidence type="ECO:0000256" key="7">
    <source>
        <dbReference type="SAM" id="Phobius"/>
    </source>
</evidence>
<feature type="transmembrane region" description="Helical" evidence="7">
    <location>
        <begin position="185"/>
        <end position="202"/>
    </location>
</feature>
<dbReference type="InterPro" id="IPR002656">
    <property type="entry name" value="Acyl_transf_3_dom"/>
</dbReference>
<proteinExistence type="inferred from homology"/>
<dbReference type="PANTHER" id="PTHR40074:SF4">
    <property type="entry name" value="INNER MEMBRANE PROTEIN YCFT"/>
    <property type="match status" value="1"/>
</dbReference>
<dbReference type="GO" id="GO:0016746">
    <property type="term" value="F:acyltransferase activity"/>
    <property type="evidence" value="ECO:0007669"/>
    <property type="project" value="UniProtKB-KW"/>
</dbReference>
<feature type="transmembrane region" description="Helical" evidence="7">
    <location>
        <begin position="278"/>
        <end position="299"/>
    </location>
</feature>
<keyword evidence="9" id="KW-0012">Acyltransferase</keyword>
<comment type="caution">
    <text evidence="9">The sequence shown here is derived from an EMBL/GenBank/DDBJ whole genome shotgun (WGS) entry which is preliminary data.</text>
</comment>
<feature type="transmembrane region" description="Helical" evidence="7">
    <location>
        <begin position="27"/>
        <end position="48"/>
    </location>
</feature>
<dbReference type="RefSeq" id="WP_342115793.1">
    <property type="nucleotide sequence ID" value="NZ_JBCAUN010000003.1"/>
</dbReference>